<keyword evidence="2" id="KW-1185">Reference proteome</keyword>
<reference evidence="1" key="1">
    <citation type="submission" date="2023-04" db="EMBL/GenBank/DDBJ databases">
        <title>Draft Genome sequencing of Naganishia species isolated from polar environments using Oxford Nanopore Technology.</title>
        <authorList>
            <person name="Leo P."/>
            <person name="Venkateswaran K."/>
        </authorList>
    </citation>
    <scope>NUCLEOTIDE SEQUENCE</scope>
    <source>
        <strain evidence="1">MNA-CCFEE 5423</strain>
    </source>
</reference>
<evidence type="ECO:0000313" key="1">
    <source>
        <dbReference type="EMBL" id="KAJ9100657.1"/>
    </source>
</evidence>
<dbReference type="EMBL" id="JASBWT010000011">
    <property type="protein sequence ID" value="KAJ9100657.1"/>
    <property type="molecule type" value="Genomic_DNA"/>
</dbReference>
<dbReference type="Proteomes" id="UP001227268">
    <property type="component" value="Unassembled WGS sequence"/>
</dbReference>
<comment type="caution">
    <text evidence="1">The sequence shown here is derived from an EMBL/GenBank/DDBJ whole genome shotgun (WGS) entry which is preliminary data.</text>
</comment>
<gene>
    <name evidence="1" type="ORF">QFC21_003702</name>
</gene>
<proteinExistence type="predicted"/>
<sequence>MKNQGHFDLKKELLFGQELYKHISSESTLHDLIPVYFENFPRGSHVSKDQPWPSNNYYGSKGTSSTRPFLDNFQTAQEPVLWEALEGLIINSFAGNTTSILDLMEEVNKSIVLETEMKNHLYSKVLKLIHHPANVVSEIKGYAAEKAQQQLQKRLLSVLLTSEGTNSQDDLAGTYLAHFPQGVLAKFPGSQSVSKTANPSFKSRSNNSPNEIHDFTEVLQLAKIPPVWEAVKNELLLAVGWDPKVALTFVKQCRSANQPETIWDPLSTSLLLLNDKAFQALLWDIAVSLSTPTPITKLAERYMALPAMKTAKARSALTAIYKADRYKRVRLQPLLSIWLKRMEKAVAEMQQERTHANNSTLPNGTAPLDPSLDAFLRSSVTSTTVGRELSNIAARGAGQCSANAVAEGSGTNASVRVTNTSAYARELGILNLKLQAELKRSREVLPQRNEHGPPPSKKPRSHAGEIIAID</sequence>
<evidence type="ECO:0000313" key="2">
    <source>
        <dbReference type="Proteomes" id="UP001227268"/>
    </source>
</evidence>
<accession>A0ACC2VMY5</accession>
<name>A0ACC2VMY5_9TREE</name>
<organism evidence="1 2">
    <name type="scientific">Naganishia friedmannii</name>
    <dbReference type="NCBI Taxonomy" id="89922"/>
    <lineage>
        <taxon>Eukaryota</taxon>
        <taxon>Fungi</taxon>
        <taxon>Dikarya</taxon>
        <taxon>Basidiomycota</taxon>
        <taxon>Agaricomycotina</taxon>
        <taxon>Tremellomycetes</taxon>
        <taxon>Filobasidiales</taxon>
        <taxon>Filobasidiaceae</taxon>
        <taxon>Naganishia</taxon>
    </lineage>
</organism>
<protein>
    <submittedName>
        <fullName evidence="1">Uncharacterized protein</fullName>
    </submittedName>
</protein>